<proteinExistence type="inferred from homology"/>
<evidence type="ECO:0000256" key="3">
    <source>
        <dbReference type="ARBA" id="ARBA00022691"/>
    </source>
</evidence>
<dbReference type="PROSITE" id="PS00094">
    <property type="entry name" value="C5_MTASE_1"/>
    <property type="match status" value="1"/>
</dbReference>
<keyword evidence="3 6" id="KW-0949">S-adenosyl-L-methionine</keyword>
<dbReference type="Gene3D" id="3.90.120.10">
    <property type="entry name" value="DNA Methylase, subunit A, domain 2"/>
    <property type="match status" value="1"/>
</dbReference>
<dbReference type="InterPro" id="IPR029063">
    <property type="entry name" value="SAM-dependent_MTases_sf"/>
</dbReference>
<comment type="similarity">
    <text evidence="6 7">Belongs to the class I-like SAM-binding methyltransferase superfamily. C5-methyltransferase family.</text>
</comment>
<dbReference type="SUPFAM" id="SSF53335">
    <property type="entry name" value="S-adenosyl-L-methionine-dependent methyltransferases"/>
    <property type="match status" value="1"/>
</dbReference>
<dbReference type="InterPro" id="IPR018117">
    <property type="entry name" value="C5_DNA_meth_AS"/>
</dbReference>
<dbReference type="Gene3D" id="3.40.50.150">
    <property type="entry name" value="Vaccinia Virus protein VP39"/>
    <property type="match status" value="1"/>
</dbReference>
<dbReference type="PROSITE" id="PS51679">
    <property type="entry name" value="SAM_MT_C5"/>
    <property type="match status" value="1"/>
</dbReference>
<dbReference type="AlphaFoldDB" id="A0A3E4JI64"/>
<dbReference type="GO" id="GO:0003886">
    <property type="term" value="F:DNA (cytosine-5-)-methyltransferase activity"/>
    <property type="evidence" value="ECO:0007669"/>
    <property type="project" value="UniProtKB-EC"/>
</dbReference>
<dbReference type="PANTHER" id="PTHR46098">
    <property type="entry name" value="TRNA (CYTOSINE(38)-C(5))-METHYLTRANSFERASE"/>
    <property type="match status" value="1"/>
</dbReference>
<dbReference type="PANTHER" id="PTHR46098:SF1">
    <property type="entry name" value="TRNA (CYTOSINE(38)-C(5))-METHYLTRANSFERASE"/>
    <property type="match status" value="1"/>
</dbReference>
<evidence type="ECO:0000256" key="6">
    <source>
        <dbReference type="PROSITE-ProRule" id="PRU01016"/>
    </source>
</evidence>
<evidence type="ECO:0000256" key="8">
    <source>
        <dbReference type="RuleBase" id="RU000417"/>
    </source>
</evidence>
<feature type="active site" evidence="6">
    <location>
        <position position="108"/>
    </location>
</feature>
<dbReference type="InterPro" id="IPR001525">
    <property type="entry name" value="C5_MeTfrase"/>
</dbReference>
<evidence type="ECO:0000256" key="4">
    <source>
        <dbReference type="ARBA" id="ARBA00022747"/>
    </source>
</evidence>
<dbReference type="PRINTS" id="PR00105">
    <property type="entry name" value="C5METTRFRASE"/>
</dbReference>
<dbReference type="EMBL" id="QSPP01000052">
    <property type="protein sequence ID" value="RGJ84237.1"/>
    <property type="molecule type" value="Genomic_DNA"/>
</dbReference>
<dbReference type="RefSeq" id="WP_117700106.1">
    <property type="nucleotide sequence ID" value="NZ_JAQEUR010000035.1"/>
</dbReference>
<accession>A0A3E4JI64</accession>
<dbReference type="Pfam" id="PF00145">
    <property type="entry name" value="DNA_methylase"/>
    <property type="match status" value="1"/>
</dbReference>
<comment type="caution">
    <text evidence="9">The sequence shown here is derived from an EMBL/GenBank/DDBJ whole genome shotgun (WGS) entry which is preliminary data.</text>
</comment>
<dbReference type="InterPro" id="IPR050750">
    <property type="entry name" value="C5-MTase"/>
</dbReference>
<name>A0A3E4JI64_PHOVU</name>
<evidence type="ECO:0000256" key="5">
    <source>
        <dbReference type="ARBA" id="ARBA00047422"/>
    </source>
</evidence>
<evidence type="ECO:0000256" key="7">
    <source>
        <dbReference type="RuleBase" id="RU000416"/>
    </source>
</evidence>
<keyword evidence="2 6" id="KW-0808">Transferase</keyword>
<keyword evidence="4" id="KW-0680">Restriction system</keyword>
<dbReference type="NCBIfam" id="TIGR00675">
    <property type="entry name" value="dcm"/>
    <property type="match status" value="1"/>
</dbReference>
<keyword evidence="1 6" id="KW-0489">Methyltransferase</keyword>
<dbReference type="GO" id="GO:0009307">
    <property type="term" value="P:DNA restriction-modification system"/>
    <property type="evidence" value="ECO:0007669"/>
    <property type="project" value="UniProtKB-KW"/>
</dbReference>
<dbReference type="EC" id="2.1.1.37" evidence="8"/>
<organism evidence="9 10">
    <name type="scientific">Phocaeicola vulgatus</name>
    <name type="common">Bacteroides vulgatus</name>
    <dbReference type="NCBI Taxonomy" id="821"/>
    <lineage>
        <taxon>Bacteria</taxon>
        <taxon>Pseudomonadati</taxon>
        <taxon>Bacteroidota</taxon>
        <taxon>Bacteroidia</taxon>
        <taxon>Bacteroidales</taxon>
        <taxon>Bacteroidaceae</taxon>
        <taxon>Phocaeicola</taxon>
    </lineage>
</organism>
<dbReference type="PROSITE" id="PS00095">
    <property type="entry name" value="C5_MTASE_2"/>
    <property type="match status" value="1"/>
</dbReference>
<evidence type="ECO:0000256" key="1">
    <source>
        <dbReference type="ARBA" id="ARBA00022603"/>
    </source>
</evidence>
<reference evidence="9 10" key="1">
    <citation type="submission" date="2018-08" db="EMBL/GenBank/DDBJ databases">
        <title>A genome reference for cultivated species of the human gut microbiota.</title>
        <authorList>
            <person name="Zou Y."/>
            <person name="Xue W."/>
            <person name="Luo G."/>
        </authorList>
    </citation>
    <scope>NUCLEOTIDE SEQUENCE [LARGE SCALE GENOMIC DNA]</scope>
    <source>
        <strain evidence="9 10">TM05-16</strain>
    </source>
</reference>
<evidence type="ECO:0000313" key="10">
    <source>
        <dbReference type="Proteomes" id="UP000260640"/>
    </source>
</evidence>
<dbReference type="CDD" id="cd00315">
    <property type="entry name" value="Cyt_C5_DNA_methylase"/>
    <property type="match status" value="1"/>
</dbReference>
<dbReference type="Proteomes" id="UP000260640">
    <property type="component" value="Unassembled WGS sequence"/>
</dbReference>
<evidence type="ECO:0000256" key="2">
    <source>
        <dbReference type="ARBA" id="ARBA00022679"/>
    </source>
</evidence>
<protein>
    <recommendedName>
        <fullName evidence="8">Cytosine-specific methyltransferase</fullName>
        <ecNumber evidence="8">2.1.1.37</ecNumber>
    </recommendedName>
</protein>
<gene>
    <name evidence="9" type="ORF">DXD46_14570</name>
</gene>
<dbReference type="InterPro" id="IPR031303">
    <property type="entry name" value="C5_meth_CS"/>
</dbReference>
<evidence type="ECO:0000313" key="9">
    <source>
        <dbReference type="EMBL" id="RGJ84237.1"/>
    </source>
</evidence>
<sequence>MKNRFEDIQNTKSNLDVERDWRQMEFSYPERTVRLATSFSGIGAIEHSFHRLGLKCQIQFAGDIDANCKKAYFANYPITEQQWHTDVHDFDAKPYKGKVDLFVGGAPCQAFSLRGKHGGFEDTRGTLFREFARIVIECQPKVFIFENVKGMLSHDKGKTWNVIKETFENDCGYQVYFQVLNAKDYGIPQSRDRIYCIGFKQETEFKYPAPIALEKSMYDFLDVEFDKKYLLKSKGAQFVTRSINYQKSYTQVNGDVALCQKRNQQFNWHGDFVFHPKLNEDKETPKTDECLFCVSDYEEDYYSINQPEKYALDCSDTNIARMMKASSDEIDSSMGRFRKLTPRECLRLMGFDNSFKIVVSDTETYKQSGNSIVVDVLMALLKQIDITKYGTEI</sequence>
<comment type="catalytic activity">
    <reaction evidence="5 8">
        <text>a 2'-deoxycytidine in DNA + S-adenosyl-L-methionine = a 5-methyl-2'-deoxycytidine in DNA + S-adenosyl-L-homocysteine + H(+)</text>
        <dbReference type="Rhea" id="RHEA:13681"/>
        <dbReference type="Rhea" id="RHEA-COMP:11369"/>
        <dbReference type="Rhea" id="RHEA-COMP:11370"/>
        <dbReference type="ChEBI" id="CHEBI:15378"/>
        <dbReference type="ChEBI" id="CHEBI:57856"/>
        <dbReference type="ChEBI" id="CHEBI:59789"/>
        <dbReference type="ChEBI" id="CHEBI:85452"/>
        <dbReference type="ChEBI" id="CHEBI:85454"/>
        <dbReference type="EC" id="2.1.1.37"/>
    </reaction>
</comment>
<dbReference type="GO" id="GO:0032259">
    <property type="term" value="P:methylation"/>
    <property type="evidence" value="ECO:0007669"/>
    <property type="project" value="UniProtKB-KW"/>
</dbReference>